<keyword evidence="1" id="KW-0238">DNA-binding</keyword>
<feature type="domain" description="HTH cro/C1-type" evidence="2">
    <location>
        <begin position="6"/>
        <end position="60"/>
    </location>
</feature>
<dbReference type="InterPro" id="IPR010982">
    <property type="entry name" value="Lambda_DNA-bd_dom_sf"/>
</dbReference>
<dbReference type="Gene3D" id="2.10.260.10">
    <property type="match status" value="1"/>
</dbReference>
<evidence type="ECO:0000259" key="2">
    <source>
        <dbReference type="PROSITE" id="PS50943"/>
    </source>
</evidence>
<evidence type="ECO:0000313" key="4">
    <source>
        <dbReference type="Proteomes" id="UP000273083"/>
    </source>
</evidence>
<dbReference type="InterPro" id="IPR001387">
    <property type="entry name" value="Cro/C1-type_HTH"/>
</dbReference>
<dbReference type="InterPro" id="IPR037914">
    <property type="entry name" value="SpoVT-AbrB_sf"/>
</dbReference>
<reference evidence="3 4" key="1">
    <citation type="submission" date="2018-11" db="EMBL/GenBank/DDBJ databases">
        <title>Genomic Encyclopedia of Type Strains, Phase IV (KMG-IV): sequencing the most valuable type-strain genomes for metagenomic binning, comparative biology and taxonomic classification.</title>
        <authorList>
            <person name="Goeker M."/>
        </authorList>
    </citation>
    <scope>NUCLEOTIDE SEQUENCE [LARGE SCALE GENOMIC DNA]</scope>
    <source>
        <strain evidence="3 4">DSM 26537</strain>
    </source>
</reference>
<dbReference type="GO" id="GO:0003677">
    <property type="term" value="F:DNA binding"/>
    <property type="evidence" value="ECO:0007669"/>
    <property type="project" value="UniProtKB-KW"/>
</dbReference>
<keyword evidence="4" id="KW-1185">Reference proteome</keyword>
<dbReference type="SMART" id="SM00966">
    <property type="entry name" value="SpoVT_AbrB"/>
    <property type="match status" value="1"/>
</dbReference>
<evidence type="ECO:0000256" key="1">
    <source>
        <dbReference type="ARBA" id="ARBA00023125"/>
    </source>
</evidence>
<gene>
    <name evidence="3" type="ORF">EDD66_11242</name>
</gene>
<dbReference type="Pfam" id="PF04014">
    <property type="entry name" value="MazE_antitoxin"/>
    <property type="match status" value="1"/>
</dbReference>
<dbReference type="EMBL" id="RJVG01000012">
    <property type="protein sequence ID" value="ROR23911.1"/>
    <property type="molecule type" value="Genomic_DNA"/>
</dbReference>
<dbReference type="PANTHER" id="PTHR46558:SF11">
    <property type="entry name" value="HTH-TYPE TRANSCRIPTIONAL REGULATOR XRE"/>
    <property type="match status" value="1"/>
</dbReference>
<dbReference type="Pfam" id="PF01381">
    <property type="entry name" value="HTH_3"/>
    <property type="match status" value="1"/>
</dbReference>
<dbReference type="SUPFAM" id="SSF47413">
    <property type="entry name" value="lambda repressor-like DNA-binding domains"/>
    <property type="match status" value="1"/>
</dbReference>
<dbReference type="SMART" id="SM00530">
    <property type="entry name" value="HTH_XRE"/>
    <property type="match status" value="1"/>
</dbReference>
<protein>
    <submittedName>
        <fullName evidence="3">AbrB family looped-hinge helix DNA binding protein</fullName>
    </submittedName>
</protein>
<dbReference type="SUPFAM" id="SSF89447">
    <property type="entry name" value="AbrB/MazE/MraZ-like"/>
    <property type="match status" value="1"/>
</dbReference>
<dbReference type="NCBIfam" id="TIGR01439">
    <property type="entry name" value="lp_hng_hel_AbrB"/>
    <property type="match status" value="1"/>
</dbReference>
<dbReference type="PANTHER" id="PTHR46558">
    <property type="entry name" value="TRACRIPTIONAL REGULATORY PROTEIN-RELATED-RELATED"/>
    <property type="match status" value="1"/>
</dbReference>
<organism evidence="3 4">
    <name type="scientific">Mobilisporobacter senegalensis</name>
    <dbReference type="NCBI Taxonomy" id="1329262"/>
    <lineage>
        <taxon>Bacteria</taxon>
        <taxon>Bacillati</taxon>
        <taxon>Bacillota</taxon>
        <taxon>Clostridia</taxon>
        <taxon>Lachnospirales</taxon>
        <taxon>Lachnospiraceae</taxon>
        <taxon>Mobilisporobacter</taxon>
    </lineage>
</organism>
<proteinExistence type="predicted"/>
<dbReference type="InterPro" id="IPR007159">
    <property type="entry name" value="SpoVT-AbrB_dom"/>
</dbReference>
<accession>A0A3N1XCR0</accession>
<dbReference type="AlphaFoldDB" id="A0A3N1XCR0"/>
<dbReference type="RefSeq" id="WP_123610529.1">
    <property type="nucleotide sequence ID" value="NZ_RJVG01000012.1"/>
</dbReference>
<dbReference type="OrthoDB" id="9812495at2"/>
<dbReference type="Gene3D" id="1.10.260.40">
    <property type="entry name" value="lambda repressor-like DNA-binding domains"/>
    <property type="match status" value="1"/>
</dbReference>
<comment type="caution">
    <text evidence="3">The sequence shown here is derived from an EMBL/GenBank/DDBJ whole genome shotgun (WGS) entry which is preliminary data.</text>
</comment>
<dbReference type="CDD" id="cd00093">
    <property type="entry name" value="HTH_XRE"/>
    <property type="match status" value="1"/>
</dbReference>
<evidence type="ECO:0000313" key="3">
    <source>
        <dbReference type="EMBL" id="ROR23911.1"/>
    </source>
</evidence>
<dbReference type="Proteomes" id="UP000273083">
    <property type="component" value="Unassembled WGS sequence"/>
</dbReference>
<dbReference type="PROSITE" id="PS50943">
    <property type="entry name" value="HTH_CROC1"/>
    <property type="match status" value="1"/>
</dbReference>
<sequence>MINMNLKQLRKMNKFTQEEVADKIGVSRQAVAKWESGETIPDINNCMALAKIYDVSLDNLINYSEEKEKISIPPKGKHIFGSVKVGERGQIVIPKKAREIFNINPGDSLLVLGDEEQGIALAQYDRLMNFIEAVYKAEDCSEE</sequence>
<name>A0A3N1XCR0_9FIRM</name>